<feature type="domain" description="AAA+ ATPase" evidence="1">
    <location>
        <begin position="268"/>
        <end position="415"/>
    </location>
</feature>
<evidence type="ECO:0000259" key="1">
    <source>
        <dbReference type="SMART" id="SM00382"/>
    </source>
</evidence>
<dbReference type="eggNOG" id="COG0507">
    <property type="taxonomic scope" value="Bacteria"/>
</dbReference>
<dbReference type="InterPro" id="IPR018647">
    <property type="entry name" value="SLFN_3-like_DNA/RNA_helicase"/>
</dbReference>
<dbReference type="SUPFAM" id="SSF52540">
    <property type="entry name" value="P-loop containing nucleoside triphosphate hydrolases"/>
    <property type="match status" value="1"/>
</dbReference>
<dbReference type="InterPro" id="IPR027417">
    <property type="entry name" value="P-loop_NTPase"/>
</dbReference>
<dbReference type="STRING" id="1449976.KALB_5221"/>
<dbReference type="Pfam" id="PF09848">
    <property type="entry name" value="SLFN-g3_helicase"/>
    <property type="match status" value="1"/>
</dbReference>
<dbReference type="Gene3D" id="3.40.50.300">
    <property type="entry name" value="P-loop containing nucleotide triphosphate hydrolases"/>
    <property type="match status" value="1"/>
</dbReference>
<reference evidence="2 3" key="1">
    <citation type="journal article" date="2014" name="BMC Genomics">
        <title>Complete genome sequence of producer of the glycopeptide antibiotic Aculeximycin Kutzneria albida DSM 43870T, a representative of minor genus of Pseudonocardiaceae.</title>
        <authorList>
            <person name="Rebets Y."/>
            <person name="Tokovenko B."/>
            <person name="Lushchyk I."/>
            <person name="Ruckert C."/>
            <person name="Zaburannyi N."/>
            <person name="Bechthold A."/>
            <person name="Kalinowski J."/>
            <person name="Luzhetskyy A."/>
        </authorList>
    </citation>
    <scope>NUCLEOTIDE SEQUENCE [LARGE SCALE GENOMIC DNA]</scope>
    <source>
        <strain evidence="2">DSM 43870</strain>
    </source>
</reference>
<dbReference type="OrthoDB" id="3193269at2"/>
<protein>
    <recommendedName>
        <fullName evidence="1">AAA+ ATPase domain-containing protein</fullName>
    </recommendedName>
</protein>
<name>W5WBM9_9PSEU</name>
<dbReference type="RefSeq" id="WP_025358588.1">
    <property type="nucleotide sequence ID" value="NZ_CP007155.1"/>
</dbReference>
<organism evidence="2 3">
    <name type="scientific">Kutzneria albida DSM 43870</name>
    <dbReference type="NCBI Taxonomy" id="1449976"/>
    <lineage>
        <taxon>Bacteria</taxon>
        <taxon>Bacillati</taxon>
        <taxon>Actinomycetota</taxon>
        <taxon>Actinomycetes</taxon>
        <taxon>Pseudonocardiales</taxon>
        <taxon>Pseudonocardiaceae</taxon>
        <taxon>Kutzneria</taxon>
    </lineage>
</organism>
<sequence>MQVYGGTVRNAAQQLEQARTRGEFVANCARRFHHLHGKPVGEAERTSWLKSWPELASALMTAGLGELWLGLEYQLHGSGERVDALLLGADPEDRLVAVVVELKQWSACEFFPHDPLQLVAYGRECLHPSVQAAGYVDYLDKWVRRAELEMLVRGVALLHNAPPALVNQLRAALSSVPTSGHIPIVGAEELRTSQPLALRELMGCGDLATPSPEQVQRFLAARHAAPMSLFDELNALLKGTPRFTVIGEQQRAYRALMRAFDLAWQDRTRHFIGVTGGPGTGKTVIAMRLLAALPRRARQLDVQCEAKYLTPSGTLRWQLERAAGGGVTKGLFANVDNYADSPLQGPEVIVVDEAQRVQDAEVTIAKLLRKSNTGVFFLDERQIIRPNEGLTIAQLEKLAEDSKALFTHIDLDSQFRCGGSQRYQNWLNDLLSLHPVTHPWDSEDYDVSAAPSPVHLQAWIDQHTAGGKVDRIAAGFCWPWNHKRPEQSPLLDEVTIPWTDPVTGQHNTWARPWNAPHALKDKNGNPIAPKSPGWATDPGGHNQIGCIYTSQGLEYPYSGVIIGPDLVWRGERWHADPRRSKDRAMKKLSAEQYLPLALNIYRVLLSRGSAGCRVYSTDPETQTLLTRLLPAATG</sequence>
<dbReference type="InterPro" id="IPR003593">
    <property type="entry name" value="AAA+_ATPase"/>
</dbReference>
<proteinExistence type="predicted"/>
<accession>W5WBM9</accession>
<dbReference type="AlphaFoldDB" id="W5WBM9"/>
<dbReference type="HOGENOM" id="CLU_019642_0_0_11"/>
<dbReference type="CDD" id="cd00009">
    <property type="entry name" value="AAA"/>
    <property type="match status" value="1"/>
</dbReference>
<keyword evidence="3" id="KW-1185">Reference proteome</keyword>
<evidence type="ECO:0000313" key="3">
    <source>
        <dbReference type="Proteomes" id="UP000019225"/>
    </source>
</evidence>
<gene>
    <name evidence="2" type="ORF">KALB_5221</name>
</gene>
<dbReference type="EMBL" id="CP007155">
    <property type="protein sequence ID" value="AHH98583.1"/>
    <property type="molecule type" value="Genomic_DNA"/>
</dbReference>
<dbReference type="Proteomes" id="UP000019225">
    <property type="component" value="Chromosome"/>
</dbReference>
<dbReference type="eggNOG" id="COG3410">
    <property type="taxonomic scope" value="Bacteria"/>
</dbReference>
<dbReference type="SMART" id="SM00382">
    <property type="entry name" value="AAA"/>
    <property type="match status" value="1"/>
</dbReference>
<dbReference type="KEGG" id="kal:KALB_5221"/>
<dbReference type="PATRIC" id="fig|1449976.3.peg.5242"/>
<evidence type="ECO:0000313" key="2">
    <source>
        <dbReference type="EMBL" id="AHH98583.1"/>
    </source>
</evidence>